<evidence type="ECO:0000256" key="5">
    <source>
        <dbReference type="ARBA" id="ARBA00023136"/>
    </source>
</evidence>
<comment type="caution">
    <text evidence="8">The sequence shown here is derived from an EMBL/GenBank/DDBJ whole genome shotgun (WGS) entry which is preliminary data.</text>
</comment>
<keyword evidence="3 6" id="KW-0812">Transmembrane</keyword>
<dbReference type="Pfam" id="PF13396">
    <property type="entry name" value="PLDc_N"/>
    <property type="match status" value="1"/>
</dbReference>
<protein>
    <recommendedName>
        <fullName evidence="7">Cardiolipin synthase N-terminal domain-containing protein</fullName>
    </recommendedName>
</protein>
<sequence>MNPTKADVPSPNSNLIRAIEESGSKAVGTSPDSTVFYIIVFLTVVLISTFVYYSVLSDILSRKFKQPTDKLVWLLAFWAFPVITPLFYTKIYIKKIAKNKRSRRF</sequence>
<dbReference type="AlphaFoldDB" id="A0A1G1V6F8"/>
<accession>A0A1G1V6F8</accession>
<feature type="transmembrane region" description="Helical" evidence="6">
    <location>
        <begin position="73"/>
        <end position="93"/>
    </location>
</feature>
<proteinExistence type="predicted"/>
<evidence type="ECO:0000313" key="9">
    <source>
        <dbReference type="Proteomes" id="UP000178272"/>
    </source>
</evidence>
<evidence type="ECO:0000256" key="1">
    <source>
        <dbReference type="ARBA" id="ARBA00004651"/>
    </source>
</evidence>
<keyword evidence="4 6" id="KW-1133">Transmembrane helix</keyword>
<dbReference type="GO" id="GO:0005886">
    <property type="term" value="C:plasma membrane"/>
    <property type="evidence" value="ECO:0007669"/>
    <property type="project" value="UniProtKB-SubCell"/>
</dbReference>
<evidence type="ECO:0000313" key="8">
    <source>
        <dbReference type="EMBL" id="OGY10998.1"/>
    </source>
</evidence>
<keyword evidence="2" id="KW-1003">Cell membrane</keyword>
<evidence type="ECO:0000256" key="3">
    <source>
        <dbReference type="ARBA" id="ARBA00022692"/>
    </source>
</evidence>
<evidence type="ECO:0000256" key="4">
    <source>
        <dbReference type="ARBA" id="ARBA00022989"/>
    </source>
</evidence>
<keyword evidence="5 6" id="KW-0472">Membrane</keyword>
<organism evidence="8 9">
    <name type="scientific">Candidatus Blackburnbacteria bacterium RIFCSPHIGHO2_12_FULL_41_13b</name>
    <dbReference type="NCBI Taxonomy" id="1797517"/>
    <lineage>
        <taxon>Bacteria</taxon>
        <taxon>Candidatus Blackburniibacteriota</taxon>
    </lineage>
</organism>
<evidence type="ECO:0000256" key="6">
    <source>
        <dbReference type="SAM" id="Phobius"/>
    </source>
</evidence>
<reference evidence="8 9" key="1">
    <citation type="journal article" date="2016" name="Nat. Commun.">
        <title>Thousands of microbial genomes shed light on interconnected biogeochemical processes in an aquifer system.</title>
        <authorList>
            <person name="Anantharaman K."/>
            <person name="Brown C.T."/>
            <person name="Hug L.A."/>
            <person name="Sharon I."/>
            <person name="Castelle C.J."/>
            <person name="Probst A.J."/>
            <person name="Thomas B.C."/>
            <person name="Singh A."/>
            <person name="Wilkins M.J."/>
            <person name="Karaoz U."/>
            <person name="Brodie E.L."/>
            <person name="Williams K.H."/>
            <person name="Hubbard S.S."/>
            <person name="Banfield J.F."/>
        </authorList>
    </citation>
    <scope>NUCLEOTIDE SEQUENCE [LARGE SCALE GENOMIC DNA]</scope>
</reference>
<feature type="domain" description="Cardiolipin synthase N-terminal" evidence="7">
    <location>
        <begin position="56"/>
        <end position="88"/>
    </location>
</feature>
<evidence type="ECO:0000256" key="2">
    <source>
        <dbReference type="ARBA" id="ARBA00022475"/>
    </source>
</evidence>
<feature type="transmembrane region" description="Helical" evidence="6">
    <location>
        <begin position="34"/>
        <end position="53"/>
    </location>
</feature>
<evidence type="ECO:0000259" key="7">
    <source>
        <dbReference type="Pfam" id="PF13396"/>
    </source>
</evidence>
<name>A0A1G1V6F8_9BACT</name>
<comment type="subcellular location">
    <subcellularLocation>
        <location evidence="1">Cell membrane</location>
        <topology evidence="1">Multi-pass membrane protein</topology>
    </subcellularLocation>
</comment>
<dbReference type="Proteomes" id="UP000178272">
    <property type="component" value="Unassembled WGS sequence"/>
</dbReference>
<dbReference type="InterPro" id="IPR027379">
    <property type="entry name" value="CLS_N"/>
</dbReference>
<gene>
    <name evidence="8" type="ORF">A3F61_02720</name>
</gene>
<dbReference type="EMBL" id="MHCA01000046">
    <property type="protein sequence ID" value="OGY10998.1"/>
    <property type="molecule type" value="Genomic_DNA"/>
</dbReference>